<sequence>MRPNAIYQIFHQLYSPSWAAVVSPHRATTSLSVCTLRRCISIAVICASTTVLRNPCCTIRLHKVFVLLIGSSSSSCHYPRRR</sequence>
<name>A0A921URF1_SORBI</name>
<accession>A0A921URF1</accession>
<gene>
    <name evidence="1" type="ORF">BDA96_02G033700</name>
</gene>
<dbReference type="Gramene" id="EER97972">
    <property type="protein sequence ID" value="EER97972"/>
    <property type="gene ID" value="SORBI_3002G033550"/>
</dbReference>
<dbReference type="EMBL" id="CM027681">
    <property type="protein sequence ID" value="KAG0541633.1"/>
    <property type="molecule type" value="Genomic_DNA"/>
</dbReference>
<dbReference type="AlphaFoldDB" id="A0A921URF1"/>
<proteinExistence type="predicted"/>
<dbReference type="Proteomes" id="UP000807115">
    <property type="component" value="Chromosome 2"/>
</dbReference>
<reference evidence="1" key="1">
    <citation type="journal article" date="2019" name="BMC Genomics">
        <title>A new reference genome for Sorghum bicolor reveals high levels of sequence similarity between sweet and grain genotypes: implications for the genetics of sugar metabolism.</title>
        <authorList>
            <person name="Cooper E.A."/>
            <person name="Brenton Z.W."/>
            <person name="Flinn B.S."/>
            <person name="Jenkins J."/>
            <person name="Shu S."/>
            <person name="Flowers D."/>
            <person name="Luo F."/>
            <person name="Wang Y."/>
            <person name="Xia P."/>
            <person name="Barry K."/>
            <person name="Daum C."/>
            <person name="Lipzen A."/>
            <person name="Yoshinaga Y."/>
            <person name="Schmutz J."/>
            <person name="Saski C."/>
            <person name="Vermerris W."/>
            <person name="Kresovich S."/>
        </authorList>
    </citation>
    <scope>NUCLEOTIDE SEQUENCE</scope>
</reference>
<protein>
    <submittedName>
        <fullName evidence="1">Uncharacterized protein</fullName>
    </submittedName>
</protein>
<reference evidence="1" key="2">
    <citation type="submission" date="2020-10" db="EMBL/GenBank/DDBJ databases">
        <authorList>
            <person name="Cooper E.A."/>
            <person name="Brenton Z.W."/>
            <person name="Flinn B.S."/>
            <person name="Jenkins J."/>
            <person name="Shu S."/>
            <person name="Flowers D."/>
            <person name="Luo F."/>
            <person name="Wang Y."/>
            <person name="Xia P."/>
            <person name="Barry K."/>
            <person name="Daum C."/>
            <person name="Lipzen A."/>
            <person name="Yoshinaga Y."/>
            <person name="Schmutz J."/>
            <person name="Saski C."/>
            <person name="Vermerris W."/>
            <person name="Kresovich S."/>
        </authorList>
    </citation>
    <scope>NUCLEOTIDE SEQUENCE</scope>
</reference>
<evidence type="ECO:0000313" key="1">
    <source>
        <dbReference type="EMBL" id="KAG0541633.1"/>
    </source>
</evidence>
<evidence type="ECO:0000313" key="2">
    <source>
        <dbReference type="Proteomes" id="UP000807115"/>
    </source>
</evidence>
<comment type="caution">
    <text evidence="1">The sequence shown here is derived from an EMBL/GenBank/DDBJ whole genome shotgun (WGS) entry which is preliminary data.</text>
</comment>
<organism evidence="1 2">
    <name type="scientific">Sorghum bicolor</name>
    <name type="common">Sorghum</name>
    <name type="synonym">Sorghum vulgare</name>
    <dbReference type="NCBI Taxonomy" id="4558"/>
    <lineage>
        <taxon>Eukaryota</taxon>
        <taxon>Viridiplantae</taxon>
        <taxon>Streptophyta</taxon>
        <taxon>Embryophyta</taxon>
        <taxon>Tracheophyta</taxon>
        <taxon>Spermatophyta</taxon>
        <taxon>Magnoliopsida</taxon>
        <taxon>Liliopsida</taxon>
        <taxon>Poales</taxon>
        <taxon>Poaceae</taxon>
        <taxon>PACMAD clade</taxon>
        <taxon>Panicoideae</taxon>
        <taxon>Andropogonodae</taxon>
        <taxon>Andropogoneae</taxon>
        <taxon>Sorghinae</taxon>
        <taxon>Sorghum</taxon>
    </lineage>
</organism>